<dbReference type="Proteomes" id="UP000482800">
    <property type="component" value="Unassembled WGS sequence"/>
</dbReference>
<dbReference type="SUPFAM" id="SSF101874">
    <property type="entry name" value="YceI-like"/>
    <property type="match status" value="1"/>
</dbReference>
<protein>
    <submittedName>
        <fullName evidence="1">Uncharacterized protein</fullName>
    </submittedName>
</protein>
<proteinExistence type="predicted"/>
<dbReference type="InterPro" id="IPR036761">
    <property type="entry name" value="TTHA0802/YceI-like_sf"/>
</dbReference>
<gene>
    <name evidence="1" type="ORF">Phou_005670</name>
</gene>
<reference evidence="1 2" key="1">
    <citation type="submission" date="2020-03" db="EMBL/GenBank/DDBJ databases">
        <title>Whole genome shotgun sequence of Phytohabitans houttuyneae NBRC 108639.</title>
        <authorList>
            <person name="Komaki H."/>
            <person name="Tamura T."/>
        </authorList>
    </citation>
    <scope>NUCLEOTIDE SEQUENCE [LARGE SCALE GENOMIC DNA]</scope>
    <source>
        <strain evidence="1 2">NBRC 108639</strain>
    </source>
</reference>
<evidence type="ECO:0000313" key="2">
    <source>
        <dbReference type="Proteomes" id="UP000482800"/>
    </source>
</evidence>
<name>A0A6V8K3L5_9ACTN</name>
<comment type="caution">
    <text evidence="1">The sequence shown here is derived from an EMBL/GenBank/DDBJ whole genome shotgun (WGS) entry which is preliminary data.</text>
</comment>
<accession>A0A6V8K3L5</accession>
<organism evidence="1 2">
    <name type="scientific">Phytohabitans houttuyneae</name>
    <dbReference type="NCBI Taxonomy" id="1076126"/>
    <lineage>
        <taxon>Bacteria</taxon>
        <taxon>Bacillati</taxon>
        <taxon>Actinomycetota</taxon>
        <taxon>Actinomycetes</taxon>
        <taxon>Micromonosporales</taxon>
        <taxon>Micromonosporaceae</taxon>
    </lineage>
</organism>
<reference evidence="1 2" key="2">
    <citation type="submission" date="2020-03" db="EMBL/GenBank/DDBJ databases">
        <authorList>
            <person name="Ichikawa N."/>
            <person name="Kimura A."/>
            <person name="Kitahashi Y."/>
            <person name="Uohara A."/>
        </authorList>
    </citation>
    <scope>NUCLEOTIDE SEQUENCE [LARGE SCALE GENOMIC DNA]</scope>
    <source>
        <strain evidence="1 2">NBRC 108639</strain>
    </source>
</reference>
<evidence type="ECO:0000313" key="1">
    <source>
        <dbReference type="EMBL" id="GFJ76387.1"/>
    </source>
</evidence>
<sequence>MGADGTEIVRFTARTEINRDEYNVIQGVASAVISKKVDVLITAEARKQD</sequence>
<keyword evidence="2" id="KW-1185">Reference proteome</keyword>
<dbReference type="AlphaFoldDB" id="A0A6V8K3L5"/>
<dbReference type="EMBL" id="BLPF01000001">
    <property type="protein sequence ID" value="GFJ76387.1"/>
    <property type="molecule type" value="Genomic_DNA"/>
</dbReference>